<name>A0A803R119_CANSA</name>
<dbReference type="Gramene" id="novel_model_3802_5bd9a17a">
    <property type="protein sequence ID" value="cds.novel_model_3802_5bd9a17a"/>
    <property type="gene ID" value="novel_gene_2031_5bd9a17a"/>
</dbReference>
<dbReference type="Gene3D" id="3.80.10.10">
    <property type="entry name" value="Ribonuclease Inhibitor"/>
    <property type="match status" value="1"/>
</dbReference>
<sequence length="71" mass="8025">MSLEKLVIRDCPKLLTLPEGMEGLTSLTHLLIEDCDALQKRCKQGQGKDWQKIAHIPNLSIDDYDGDDDEN</sequence>
<dbReference type="Proteomes" id="UP000596661">
    <property type="component" value="Chromosome 3"/>
</dbReference>
<dbReference type="OMA" id="RCKEGIG"/>
<protein>
    <submittedName>
        <fullName evidence="1">Uncharacterized protein</fullName>
    </submittedName>
</protein>
<evidence type="ECO:0000313" key="2">
    <source>
        <dbReference type="Proteomes" id="UP000596661"/>
    </source>
</evidence>
<reference evidence="1" key="2">
    <citation type="submission" date="2021-03" db="UniProtKB">
        <authorList>
            <consortium name="EnsemblPlants"/>
        </authorList>
    </citation>
    <scope>IDENTIFICATION</scope>
</reference>
<keyword evidence="2" id="KW-1185">Reference proteome</keyword>
<dbReference type="InterPro" id="IPR032675">
    <property type="entry name" value="LRR_dom_sf"/>
</dbReference>
<dbReference type="EMBL" id="UZAU01000335">
    <property type="status" value="NOT_ANNOTATED_CDS"/>
    <property type="molecule type" value="Genomic_DNA"/>
</dbReference>
<organism evidence="1 2">
    <name type="scientific">Cannabis sativa</name>
    <name type="common">Hemp</name>
    <name type="synonym">Marijuana</name>
    <dbReference type="NCBI Taxonomy" id="3483"/>
    <lineage>
        <taxon>Eukaryota</taxon>
        <taxon>Viridiplantae</taxon>
        <taxon>Streptophyta</taxon>
        <taxon>Embryophyta</taxon>
        <taxon>Tracheophyta</taxon>
        <taxon>Spermatophyta</taxon>
        <taxon>Magnoliopsida</taxon>
        <taxon>eudicotyledons</taxon>
        <taxon>Gunneridae</taxon>
        <taxon>Pentapetalae</taxon>
        <taxon>rosids</taxon>
        <taxon>fabids</taxon>
        <taxon>Rosales</taxon>
        <taxon>Cannabaceae</taxon>
        <taxon>Cannabis</taxon>
    </lineage>
</organism>
<evidence type="ECO:0000313" key="1">
    <source>
        <dbReference type="EnsemblPlants" id="cds.novel_model_3802_5bd9a17a"/>
    </source>
</evidence>
<accession>A0A803R119</accession>
<proteinExistence type="predicted"/>
<dbReference type="EnsemblPlants" id="novel_model_3802_5bd9a17a">
    <property type="protein sequence ID" value="cds.novel_model_3802_5bd9a17a"/>
    <property type="gene ID" value="novel_gene_2031_5bd9a17a"/>
</dbReference>
<reference evidence="1" key="1">
    <citation type="submission" date="2018-11" db="EMBL/GenBank/DDBJ databases">
        <authorList>
            <person name="Grassa J C."/>
        </authorList>
    </citation>
    <scope>NUCLEOTIDE SEQUENCE [LARGE SCALE GENOMIC DNA]</scope>
</reference>
<dbReference type="AlphaFoldDB" id="A0A803R119"/>